<dbReference type="SUPFAM" id="SSF102400">
    <property type="entry name" value="DNA polymerase III chi subunit"/>
    <property type="match status" value="1"/>
</dbReference>
<reference evidence="1" key="2">
    <citation type="submission" date="2020-09" db="EMBL/GenBank/DDBJ databases">
        <authorList>
            <person name="Sun Q."/>
            <person name="Zhou Y."/>
        </authorList>
    </citation>
    <scope>NUCLEOTIDE SEQUENCE</scope>
    <source>
        <strain evidence="1">CGMCC 1.15725</strain>
    </source>
</reference>
<keyword evidence="2" id="KW-1185">Reference proteome</keyword>
<dbReference type="NCBIfam" id="NF004347">
    <property type="entry name" value="PRK05728.1-4"/>
    <property type="match status" value="1"/>
</dbReference>
<dbReference type="EMBL" id="BMJQ01000008">
    <property type="protein sequence ID" value="GGF25288.1"/>
    <property type="molecule type" value="Genomic_DNA"/>
</dbReference>
<evidence type="ECO:0000313" key="2">
    <source>
        <dbReference type="Proteomes" id="UP000646365"/>
    </source>
</evidence>
<dbReference type="InterPro" id="IPR036768">
    <property type="entry name" value="PolIII_chi_sf"/>
</dbReference>
<dbReference type="GO" id="GO:0003677">
    <property type="term" value="F:DNA binding"/>
    <property type="evidence" value="ECO:0007669"/>
    <property type="project" value="InterPro"/>
</dbReference>
<dbReference type="GO" id="GO:0003887">
    <property type="term" value="F:DNA-directed DNA polymerase activity"/>
    <property type="evidence" value="ECO:0007669"/>
    <property type="project" value="InterPro"/>
</dbReference>
<dbReference type="GO" id="GO:0032298">
    <property type="term" value="P:positive regulation of DNA-templated DNA replication initiation"/>
    <property type="evidence" value="ECO:0007669"/>
    <property type="project" value="TreeGrafter"/>
</dbReference>
<gene>
    <name evidence="1" type="ORF">GCM10011611_34140</name>
</gene>
<dbReference type="PANTHER" id="PTHR38767:SF1">
    <property type="entry name" value="DNA POLYMERASE III SUBUNIT CHI"/>
    <property type="match status" value="1"/>
</dbReference>
<comment type="caution">
    <text evidence="1">The sequence shown here is derived from an EMBL/GenBank/DDBJ whole genome shotgun (WGS) entry which is preliminary data.</text>
</comment>
<sequence length="149" mass="16539">MTEIGFYHLQRSPLGEALPRLLEKALAAGLRVLVRVPNEAEVERLVVQLWTYDAGTFLPHGSARDGRSADQPIYLTAADENPNGAELLAQVGGAEMSDVGPFKRCLDLFDGGDDDQVSAARTRWKRYQAEGHQLTYWQQKPSGGWERKA</sequence>
<dbReference type="Proteomes" id="UP000646365">
    <property type="component" value="Unassembled WGS sequence"/>
</dbReference>
<accession>A0A8J2YV09</accession>
<dbReference type="RefSeq" id="WP_189047876.1">
    <property type="nucleotide sequence ID" value="NZ_BMJQ01000008.1"/>
</dbReference>
<dbReference type="AlphaFoldDB" id="A0A8J2YV09"/>
<dbReference type="Pfam" id="PF04364">
    <property type="entry name" value="DNA_pol3_chi"/>
    <property type="match status" value="1"/>
</dbReference>
<reference evidence="1" key="1">
    <citation type="journal article" date="2014" name="Int. J. Syst. Evol. Microbiol.">
        <title>Complete genome sequence of Corynebacterium casei LMG S-19264T (=DSM 44701T), isolated from a smear-ripened cheese.</title>
        <authorList>
            <consortium name="US DOE Joint Genome Institute (JGI-PGF)"/>
            <person name="Walter F."/>
            <person name="Albersmeier A."/>
            <person name="Kalinowski J."/>
            <person name="Ruckert C."/>
        </authorList>
    </citation>
    <scope>NUCLEOTIDE SEQUENCE</scope>
    <source>
        <strain evidence="1">CGMCC 1.15725</strain>
    </source>
</reference>
<evidence type="ECO:0000313" key="1">
    <source>
        <dbReference type="EMBL" id="GGF25288.1"/>
    </source>
</evidence>
<proteinExistence type="predicted"/>
<dbReference type="PANTHER" id="PTHR38767">
    <property type="entry name" value="DNA POLYMERASE III SUBUNIT CHI"/>
    <property type="match status" value="1"/>
</dbReference>
<dbReference type="InterPro" id="IPR007459">
    <property type="entry name" value="DNA_pol3_chi"/>
</dbReference>
<dbReference type="GO" id="GO:0006260">
    <property type="term" value="P:DNA replication"/>
    <property type="evidence" value="ECO:0007669"/>
    <property type="project" value="InterPro"/>
</dbReference>
<organism evidence="1 2">
    <name type="scientific">Aliidongia dinghuensis</name>
    <dbReference type="NCBI Taxonomy" id="1867774"/>
    <lineage>
        <taxon>Bacteria</taxon>
        <taxon>Pseudomonadati</taxon>
        <taxon>Pseudomonadota</taxon>
        <taxon>Alphaproteobacteria</taxon>
        <taxon>Rhodospirillales</taxon>
        <taxon>Dongiaceae</taxon>
        <taxon>Aliidongia</taxon>
    </lineage>
</organism>
<protein>
    <submittedName>
        <fullName evidence="1">DNA polymerase III subunit chi</fullName>
    </submittedName>
</protein>
<name>A0A8J2YV09_9PROT</name>
<dbReference type="Gene3D" id="3.40.50.10110">
    <property type="entry name" value="DNA polymerase III subunit chi"/>
    <property type="match status" value="1"/>
</dbReference>